<comment type="caution">
    <text evidence="2">The sequence shown here is derived from an EMBL/GenBank/DDBJ whole genome shotgun (WGS) entry which is preliminary data.</text>
</comment>
<name>A0A396HIN8_MEDTR</name>
<feature type="region of interest" description="Disordered" evidence="1">
    <location>
        <begin position="19"/>
        <end position="54"/>
    </location>
</feature>
<accession>A0A396HIN8</accession>
<reference evidence="2" key="1">
    <citation type="journal article" date="2018" name="Nat. Plants">
        <title>Whole-genome landscape of Medicago truncatula symbiotic genes.</title>
        <authorList>
            <person name="Pecrix Y."/>
            <person name="Gamas P."/>
            <person name="Carrere S."/>
        </authorList>
    </citation>
    <scope>NUCLEOTIDE SEQUENCE</scope>
    <source>
        <tissue evidence="2">Leaves</tissue>
    </source>
</reference>
<sequence>MFFTPKIPWNFLQMYNKKEHDQEDLGTKHGKARSEHENSRSRSVISEGDGPQIN</sequence>
<evidence type="ECO:0000256" key="1">
    <source>
        <dbReference type="SAM" id="MobiDB-lite"/>
    </source>
</evidence>
<protein>
    <submittedName>
        <fullName evidence="2">Uncharacterized protein</fullName>
    </submittedName>
</protein>
<proteinExistence type="predicted"/>
<feature type="compositionally biased region" description="Basic and acidic residues" evidence="1">
    <location>
        <begin position="19"/>
        <end position="40"/>
    </location>
</feature>
<organism evidence="2">
    <name type="scientific">Medicago truncatula</name>
    <name type="common">Barrel medic</name>
    <name type="synonym">Medicago tribuloides</name>
    <dbReference type="NCBI Taxonomy" id="3880"/>
    <lineage>
        <taxon>Eukaryota</taxon>
        <taxon>Viridiplantae</taxon>
        <taxon>Streptophyta</taxon>
        <taxon>Embryophyta</taxon>
        <taxon>Tracheophyta</taxon>
        <taxon>Spermatophyta</taxon>
        <taxon>Magnoliopsida</taxon>
        <taxon>eudicotyledons</taxon>
        <taxon>Gunneridae</taxon>
        <taxon>Pentapetalae</taxon>
        <taxon>rosids</taxon>
        <taxon>fabids</taxon>
        <taxon>Fabales</taxon>
        <taxon>Fabaceae</taxon>
        <taxon>Papilionoideae</taxon>
        <taxon>50 kb inversion clade</taxon>
        <taxon>NPAAA clade</taxon>
        <taxon>Hologalegina</taxon>
        <taxon>IRL clade</taxon>
        <taxon>Trifolieae</taxon>
        <taxon>Medicago</taxon>
    </lineage>
</organism>
<dbReference type="Proteomes" id="UP000265566">
    <property type="component" value="Chromosome 6"/>
</dbReference>
<dbReference type="Gramene" id="rna35482">
    <property type="protein sequence ID" value="RHN51105.1"/>
    <property type="gene ID" value="gene35482"/>
</dbReference>
<evidence type="ECO:0000313" key="2">
    <source>
        <dbReference type="EMBL" id="RHN51105.1"/>
    </source>
</evidence>
<dbReference type="EMBL" id="PSQE01000006">
    <property type="protein sequence ID" value="RHN51105.1"/>
    <property type="molecule type" value="Genomic_DNA"/>
</dbReference>
<dbReference type="AlphaFoldDB" id="A0A396HIN8"/>
<gene>
    <name evidence="2" type="ORF">MtrunA17_Chr6g0464811</name>
</gene>